<dbReference type="SMART" id="SM00717">
    <property type="entry name" value="SANT"/>
    <property type="match status" value="2"/>
</dbReference>
<evidence type="ECO:0000256" key="4">
    <source>
        <dbReference type="ARBA" id="ARBA00023125"/>
    </source>
</evidence>
<evidence type="ECO:0000256" key="6">
    <source>
        <dbReference type="ARBA" id="ARBA00023242"/>
    </source>
</evidence>
<feature type="region of interest" description="Disordered" evidence="7">
    <location>
        <begin position="154"/>
        <end position="176"/>
    </location>
</feature>
<evidence type="ECO:0000259" key="9">
    <source>
        <dbReference type="PROSITE" id="PS51294"/>
    </source>
</evidence>
<keyword evidence="6" id="KW-0539">Nucleus</keyword>
<dbReference type="PROSITE" id="PS51294">
    <property type="entry name" value="HTH_MYB"/>
    <property type="match status" value="2"/>
</dbReference>
<evidence type="ECO:0000256" key="3">
    <source>
        <dbReference type="ARBA" id="ARBA00023015"/>
    </source>
</evidence>
<evidence type="ECO:0000313" key="10">
    <source>
        <dbReference type="EMBL" id="GKU92044.1"/>
    </source>
</evidence>
<feature type="domain" description="HTH myb-type" evidence="9">
    <location>
        <begin position="91"/>
        <end position="145"/>
    </location>
</feature>
<keyword evidence="11" id="KW-1185">Reference proteome</keyword>
<dbReference type="Pfam" id="PF00249">
    <property type="entry name" value="Myb_DNA-binding"/>
    <property type="match status" value="2"/>
</dbReference>
<keyword evidence="2" id="KW-0677">Repeat</keyword>
<dbReference type="PANTHER" id="PTHR45614:SF229">
    <property type="entry name" value="MYB TRANSCRIPTION FACTOR-LIKE PROTEIN-RELATED"/>
    <property type="match status" value="1"/>
</dbReference>
<dbReference type="SUPFAM" id="SSF46689">
    <property type="entry name" value="Homeodomain-like"/>
    <property type="match status" value="1"/>
</dbReference>
<keyword evidence="4" id="KW-0238">DNA-binding</keyword>
<dbReference type="GO" id="GO:0000981">
    <property type="term" value="F:DNA-binding transcription factor activity, RNA polymerase II-specific"/>
    <property type="evidence" value="ECO:0007669"/>
    <property type="project" value="TreeGrafter"/>
</dbReference>
<evidence type="ECO:0000256" key="7">
    <source>
        <dbReference type="SAM" id="MobiDB-lite"/>
    </source>
</evidence>
<feature type="domain" description="HTH myb-type" evidence="9">
    <location>
        <begin position="39"/>
        <end position="90"/>
    </location>
</feature>
<gene>
    <name evidence="10" type="ORF">SLEP1_g5826</name>
</gene>
<feature type="compositionally biased region" description="Basic and acidic residues" evidence="7">
    <location>
        <begin position="1"/>
        <end position="13"/>
    </location>
</feature>
<dbReference type="Proteomes" id="UP001054252">
    <property type="component" value="Unassembled WGS sequence"/>
</dbReference>
<feature type="compositionally biased region" description="Gly residues" evidence="7">
    <location>
        <begin position="14"/>
        <end position="38"/>
    </location>
</feature>
<keyword evidence="5" id="KW-0804">Transcription</keyword>
<dbReference type="GO" id="GO:0005634">
    <property type="term" value="C:nucleus"/>
    <property type="evidence" value="ECO:0007669"/>
    <property type="project" value="UniProtKB-SubCell"/>
</dbReference>
<evidence type="ECO:0000256" key="2">
    <source>
        <dbReference type="ARBA" id="ARBA00022737"/>
    </source>
</evidence>
<evidence type="ECO:0000259" key="8">
    <source>
        <dbReference type="PROSITE" id="PS50090"/>
    </source>
</evidence>
<accession>A0AAV5I1B7</accession>
<feature type="domain" description="Myb-like" evidence="8">
    <location>
        <begin position="91"/>
        <end position="141"/>
    </location>
</feature>
<feature type="domain" description="Myb-like" evidence="8">
    <location>
        <begin position="39"/>
        <end position="90"/>
    </location>
</feature>
<sequence length="409" mass="44530">MEEDKDNDHKESPGDGGESELGGSGGGDGADAGTGTGTSNGRVKGPWSPEEDAVLSGLVTKFGARNWSLIARGIPGRSGKSCRLRWWNQLDPCLKRKPFTDEEDHLIISAHAIHGNKWAVIAKLLPGRTDNAIKNHWNSTLRRRCMDLSRRPKLGPVEMTEDGSLERTKASSEETMSIEDINSFKPPEEIHVMVDDRSHQHEDKAKTKDVQSAIGPMGHPTICRPVARVSAFNIYSPPSSSRSKSGMSRAIPTQGPLVHAPWSDCGVCKLLEDLHVEPMVPLQCGFGCCSTPSGSHSKRSLLGPDFVEYEESPAFSSHELISIATDLNNIAWIKSGLENGSIGVPSPATDQRMSRRTASGLQLGISDPCMKNDHIRFEDGRNKLMGMMAEVLPSQMSRQTFGVRAEVEA</sequence>
<evidence type="ECO:0000256" key="5">
    <source>
        <dbReference type="ARBA" id="ARBA00023163"/>
    </source>
</evidence>
<dbReference type="PANTHER" id="PTHR45614">
    <property type="entry name" value="MYB PROTEIN-RELATED"/>
    <property type="match status" value="1"/>
</dbReference>
<protein>
    <submittedName>
        <fullName evidence="10">Uncharacterized protein</fullName>
    </submittedName>
</protein>
<dbReference type="InterPro" id="IPR009057">
    <property type="entry name" value="Homeodomain-like_sf"/>
</dbReference>
<evidence type="ECO:0000256" key="1">
    <source>
        <dbReference type="ARBA" id="ARBA00004123"/>
    </source>
</evidence>
<proteinExistence type="predicted"/>
<keyword evidence="3" id="KW-0805">Transcription regulation</keyword>
<dbReference type="InterPro" id="IPR001005">
    <property type="entry name" value="SANT/Myb"/>
</dbReference>
<organism evidence="10 11">
    <name type="scientific">Rubroshorea leprosula</name>
    <dbReference type="NCBI Taxonomy" id="152421"/>
    <lineage>
        <taxon>Eukaryota</taxon>
        <taxon>Viridiplantae</taxon>
        <taxon>Streptophyta</taxon>
        <taxon>Embryophyta</taxon>
        <taxon>Tracheophyta</taxon>
        <taxon>Spermatophyta</taxon>
        <taxon>Magnoliopsida</taxon>
        <taxon>eudicotyledons</taxon>
        <taxon>Gunneridae</taxon>
        <taxon>Pentapetalae</taxon>
        <taxon>rosids</taxon>
        <taxon>malvids</taxon>
        <taxon>Malvales</taxon>
        <taxon>Dipterocarpaceae</taxon>
        <taxon>Rubroshorea</taxon>
    </lineage>
</organism>
<comment type="subcellular location">
    <subcellularLocation>
        <location evidence="1">Nucleus</location>
    </subcellularLocation>
</comment>
<dbReference type="InterPro" id="IPR017930">
    <property type="entry name" value="Myb_dom"/>
</dbReference>
<reference evidence="10 11" key="1">
    <citation type="journal article" date="2021" name="Commun. Biol.">
        <title>The genome of Shorea leprosula (Dipterocarpaceae) highlights the ecological relevance of drought in aseasonal tropical rainforests.</title>
        <authorList>
            <person name="Ng K.K.S."/>
            <person name="Kobayashi M.J."/>
            <person name="Fawcett J.A."/>
            <person name="Hatakeyama M."/>
            <person name="Paape T."/>
            <person name="Ng C.H."/>
            <person name="Ang C.C."/>
            <person name="Tnah L.H."/>
            <person name="Lee C.T."/>
            <person name="Nishiyama T."/>
            <person name="Sese J."/>
            <person name="O'Brien M.J."/>
            <person name="Copetti D."/>
            <person name="Mohd Noor M.I."/>
            <person name="Ong R.C."/>
            <person name="Putra M."/>
            <person name="Sireger I.Z."/>
            <person name="Indrioko S."/>
            <person name="Kosugi Y."/>
            <person name="Izuno A."/>
            <person name="Isagi Y."/>
            <person name="Lee S.L."/>
            <person name="Shimizu K.K."/>
        </authorList>
    </citation>
    <scope>NUCLEOTIDE SEQUENCE [LARGE SCALE GENOMIC DNA]</scope>
    <source>
        <strain evidence="10">214</strain>
    </source>
</reference>
<dbReference type="FunFam" id="1.10.10.60:FF:000060">
    <property type="entry name" value="MYB transcription factor"/>
    <property type="match status" value="1"/>
</dbReference>
<evidence type="ECO:0000313" key="11">
    <source>
        <dbReference type="Proteomes" id="UP001054252"/>
    </source>
</evidence>
<dbReference type="FunFam" id="1.10.10.60:FF:000344">
    <property type="entry name" value="Transcription factor MYB44"/>
    <property type="match status" value="1"/>
</dbReference>
<dbReference type="CDD" id="cd00167">
    <property type="entry name" value="SANT"/>
    <property type="match status" value="2"/>
</dbReference>
<dbReference type="Gene3D" id="1.10.10.60">
    <property type="entry name" value="Homeodomain-like"/>
    <property type="match status" value="2"/>
</dbReference>
<dbReference type="GO" id="GO:0000978">
    <property type="term" value="F:RNA polymerase II cis-regulatory region sequence-specific DNA binding"/>
    <property type="evidence" value="ECO:0007669"/>
    <property type="project" value="TreeGrafter"/>
</dbReference>
<comment type="caution">
    <text evidence="10">The sequence shown here is derived from an EMBL/GenBank/DDBJ whole genome shotgun (WGS) entry which is preliminary data.</text>
</comment>
<dbReference type="EMBL" id="BPVZ01000005">
    <property type="protein sequence ID" value="GKU92044.1"/>
    <property type="molecule type" value="Genomic_DNA"/>
</dbReference>
<dbReference type="InterPro" id="IPR050560">
    <property type="entry name" value="MYB_TF"/>
</dbReference>
<name>A0AAV5I1B7_9ROSI</name>
<dbReference type="AlphaFoldDB" id="A0AAV5I1B7"/>
<feature type="region of interest" description="Disordered" evidence="7">
    <location>
        <begin position="1"/>
        <end position="49"/>
    </location>
</feature>
<dbReference type="PROSITE" id="PS50090">
    <property type="entry name" value="MYB_LIKE"/>
    <property type="match status" value="2"/>
</dbReference>